<dbReference type="AlphaFoldDB" id="A0AAW1NE36"/>
<dbReference type="Proteomes" id="UP001458880">
    <property type="component" value="Unassembled WGS sequence"/>
</dbReference>
<evidence type="ECO:0000313" key="2">
    <source>
        <dbReference type="Proteomes" id="UP001458880"/>
    </source>
</evidence>
<reference evidence="1 2" key="1">
    <citation type="journal article" date="2024" name="BMC Genomics">
        <title>De novo assembly and annotation of Popillia japonica's genome with initial clues to its potential as an invasive pest.</title>
        <authorList>
            <person name="Cucini C."/>
            <person name="Boschi S."/>
            <person name="Funari R."/>
            <person name="Cardaioli E."/>
            <person name="Iannotti N."/>
            <person name="Marturano G."/>
            <person name="Paoli F."/>
            <person name="Bruttini M."/>
            <person name="Carapelli A."/>
            <person name="Frati F."/>
            <person name="Nardi F."/>
        </authorList>
    </citation>
    <scope>NUCLEOTIDE SEQUENCE [LARGE SCALE GENOMIC DNA]</scope>
    <source>
        <strain evidence="1">DMR45628</strain>
    </source>
</reference>
<dbReference type="EMBL" id="JASPKY010000004">
    <property type="protein sequence ID" value="KAK9754929.1"/>
    <property type="molecule type" value="Genomic_DNA"/>
</dbReference>
<organism evidence="1 2">
    <name type="scientific">Popillia japonica</name>
    <name type="common">Japanese beetle</name>
    <dbReference type="NCBI Taxonomy" id="7064"/>
    <lineage>
        <taxon>Eukaryota</taxon>
        <taxon>Metazoa</taxon>
        <taxon>Ecdysozoa</taxon>
        <taxon>Arthropoda</taxon>
        <taxon>Hexapoda</taxon>
        <taxon>Insecta</taxon>
        <taxon>Pterygota</taxon>
        <taxon>Neoptera</taxon>
        <taxon>Endopterygota</taxon>
        <taxon>Coleoptera</taxon>
        <taxon>Polyphaga</taxon>
        <taxon>Scarabaeiformia</taxon>
        <taxon>Scarabaeidae</taxon>
        <taxon>Rutelinae</taxon>
        <taxon>Popillia</taxon>
    </lineage>
</organism>
<keyword evidence="2" id="KW-1185">Reference proteome</keyword>
<proteinExistence type="predicted"/>
<comment type="caution">
    <text evidence="1">The sequence shown here is derived from an EMBL/GenBank/DDBJ whole genome shotgun (WGS) entry which is preliminary data.</text>
</comment>
<gene>
    <name evidence="1" type="ORF">QE152_g917</name>
</gene>
<sequence length="72" mass="7968">MVQLIAVRILARAPERRLLLKRRREEAMNVSHRMGTIPARYRRAAGNEGALAGSMEPPGWACAQTQGASLVR</sequence>
<evidence type="ECO:0000313" key="1">
    <source>
        <dbReference type="EMBL" id="KAK9754929.1"/>
    </source>
</evidence>
<name>A0AAW1NE36_POPJA</name>
<accession>A0AAW1NE36</accession>
<protein>
    <submittedName>
        <fullName evidence="1">Uncharacterized protein</fullName>
    </submittedName>
</protein>